<dbReference type="PANTHER" id="PTHR31637">
    <property type="entry name" value="2,3-BISPHOSPHOGLYCERATE-INDEPENDENT PHOSPHOGLYCERATE MUTASE"/>
    <property type="match status" value="1"/>
</dbReference>
<feature type="binding site" evidence="9 13">
    <location>
        <position position="402"/>
    </location>
    <ligand>
        <name>Mn(2+)</name>
        <dbReference type="ChEBI" id="CHEBI:29035"/>
        <label>1</label>
    </ligand>
</feature>
<keyword evidence="6 9" id="KW-0324">Glycolysis</keyword>
<evidence type="ECO:0000256" key="12">
    <source>
        <dbReference type="PIRSR" id="PIRSR001492-2"/>
    </source>
</evidence>
<feature type="active site" description="Phosphoserine intermediate" evidence="9 11">
    <location>
        <position position="67"/>
    </location>
</feature>
<feature type="binding site" evidence="9 12">
    <location>
        <position position="187"/>
    </location>
    <ligand>
        <name>substrate</name>
    </ligand>
</feature>
<dbReference type="OrthoDB" id="9800863at2"/>
<dbReference type="InterPro" id="IPR005995">
    <property type="entry name" value="Pgm_bpd_ind"/>
</dbReference>
<dbReference type="FunFam" id="3.40.1450.10:FF:000002">
    <property type="entry name" value="2,3-bisphosphoglycerate-independent phosphoglycerate mutase"/>
    <property type="match status" value="1"/>
</dbReference>
<accession>D5BMP8</accession>
<dbReference type="STRING" id="488538.SAR116_1848"/>
<dbReference type="Proteomes" id="UP000007460">
    <property type="component" value="Chromosome"/>
</dbReference>
<evidence type="ECO:0000256" key="1">
    <source>
        <dbReference type="ARBA" id="ARBA00000370"/>
    </source>
</evidence>
<feature type="binding site" evidence="9 13">
    <location>
        <position position="67"/>
    </location>
    <ligand>
        <name>Mn(2+)</name>
        <dbReference type="ChEBI" id="CHEBI:29035"/>
        <label>2</label>
    </ligand>
</feature>
<dbReference type="InterPro" id="IPR006124">
    <property type="entry name" value="Metalloenzyme"/>
</dbReference>
<evidence type="ECO:0000256" key="2">
    <source>
        <dbReference type="ARBA" id="ARBA00002315"/>
    </source>
</evidence>
<keyword evidence="5 9" id="KW-0479">Metal-binding</keyword>
<comment type="catalytic activity">
    <reaction evidence="1 9">
        <text>(2R)-2-phosphoglycerate = (2R)-3-phosphoglycerate</text>
        <dbReference type="Rhea" id="RHEA:15901"/>
        <dbReference type="ChEBI" id="CHEBI:58272"/>
        <dbReference type="ChEBI" id="CHEBI:58289"/>
        <dbReference type="EC" id="5.4.2.12"/>
    </reaction>
</comment>
<dbReference type="PANTHER" id="PTHR31637:SF0">
    <property type="entry name" value="2,3-BISPHOSPHOGLYCERATE-INDEPENDENT PHOSPHOGLYCERATE MUTASE"/>
    <property type="match status" value="1"/>
</dbReference>
<comment type="function">
    <text evidence="2 9">Catalyzes the interconversion of 2-phosphoglycerate and 3-phosphoglycerate.</text>
</comment>
<dbReference type="Pfam" id="PF06415">
    <property type="entry name" value="iPGM_N"/>
    <property type="match status" value="1"/>
</dbReference>
<dbReference type="Pfam" id="PF01676">
    <property type="entry name" value="Metalloenzyme"/>
    <property type="match status" value="1"/>
</dbReference>
<dbReference type="AlphaFoldDB" id="D5BMP8"/>
<evidence type="ECO:0000313" key="16">
    <source>
        <dbReference type="EMBL" id="ADE40091.1"/>
    </source>
</evidence>
<feature type="binding site" evidence="9 13">
    <location>
        <position position="17"/>
    </location>
    <ligand>
        <name>Mn(2+)</name>
        <dbReference type="ChEBI" id="CHEBI:29035"/>
        <label>2</label>
    </ligand>
</feature>
<name>D5BMP8_PUNMI</name>
<dbReference type="HOGENOM" id="CLU_026099_2_0_5"/>
<feature type="binding site" evidence="9 13">
    <location>
        <position position="444"/>
    </location>
    <ligand>
        <name>Mn(2+)</name>
        <dbReference type="ChEBI" id="CHEBI:29035"/>
        <label>2</label>
    </ligand>
</feature>
<feature type="binding site" evidence="9 12">
    <location>
        <position position="193"/>
    </location>
    <ligand>
        <name>substrate</name>
    </ligand>
</feature>
<keyword evidence="17" id="KW-1185">Reference proteome</keyword>
<feature type="binding site" evidence="9 12">
    <location>
        <position position="335"/>
    </location>
    <ligand>
        <name>substrate</name>
    </ligand>
</feature>
<gene>
    <name evidence="9" type="primary">gpmI</name>
    <name evidence="16" type="ordered locus">SAR116_1848</name>
</gene>
<dbReference type="NCBIfam" id="TIGR01307">
    <property type="entry name" value="pgm_bpd_ind"/>
    <property type="match status" value="1"/>
</dbReference>
<organism evidence="16 17">
    <name type="scientific">Puniceispirillum marinum (strain IMCC1322)</name>
    <dbReference type="NCBI Taxonomy" id="488538"/>
    <lineage>
        <taxon>Bacteria</taxon>
        <taxon>Pseudomonadati</taxon>
        <taxon>Pseudomonadota</taxon>
        <taxon>Alphaproteobacteria</taxon>
        <taxon>Candidatus Puniceispirillales</taxon>
        <taxon>Candidatus Puniceispirillaceae</taxon>
        <taxon>Candidatus Puniceispirillum</taxon>
    </lineage>
</organism>
<evidence type="ECO:0000259" key="15">
    <source>
        <dbReference type="Pfam" id="PF06415"/>
    </source>
</evidence>
<dbReference type="GO" id="GO:0006007">
    <property type="term" value="P:glucose catabolic process"/>
    <property type="evidence" value="ECO:0007669"/>
    <property type="project" value="InterPro"/>
</dbReference>
<evidence type="ECO:0000256" key="6">
    <source>
        <dbReference type="ARBA" id="ARBA00023152"/>
    </source>
</evidence>
<dbReference type="InterPro" id="IPR036646">
    <property type="entry name" value="PGAM_B_sf"/>
</dbReference>
<dbReference type="KEGG" id="apb:SAR116_1848"/>
<evidence type="ECO:0000256" key="3">
    <source>
        <dbReference type="ARBA" id="ARBA00004798"/>
    </source>
</evidence>
<dbReference type="SUPFAM" id="SSF64158">
    <property type="entry name" value="2,3-Bisphosphoglycerate-independent phosphoglycerate mutase, substrate-binding domain"/>
    <property type="match status" value="1"/>
</dbReference>
<evidence type="ECO:0000256" key="8">
    <source>
        <dbReference type="ARBA" id="ARBA00023235"/>
    </source>
</evidence>
<dbReference type="InterPro" id="IPR011258">
    <property type="entry name" value="BPG-indep_PGM_N"/>
</dbReference>
<evidence type="ECO:0000259" key="14">
    <source>
        <dbReference type="Pfam" id="PF01676"/>
    </source>
</evidence>
<keyword evidence="8 9" id="KW-0413">Isomerase</keyword>
<feature type="binding site" evidence="9 12">
    <location>
        <begin position="260"/>
        <end position="263"/>
    </location>
    <ligand>
        <name>substrate</name>
    </ligand>
</feature>
<evidence type="ECO:0000256" key="11">
    <source>
        <dbReference type="PIRSR" id="PIRSR001492-1"/>
    </source>
</evidence>
<feature type="binding site" evidence="9 12">
    <location>
        <begin position="157"/>
        <end position="158"/>
    </location>
    <ligand>
        <name>substrate</name>
    </ligand>
</feature>
<dbReference type="GO" id="GO:0004619">
    <property type="term" value="F:phosphoglycerate mutase activity"/>
    <property type="evidence" value="ECO:0007669"/>
    <property type="project" value="UniProtKB-UniRule"/>
</dbReference>
<evidence type="ECO:0000256" key="13">
    <source>
        <dbReference type="PIRSR" id="PIRSR001492-3"/>
    </source>
</evidence>
<keyword evidence="7 9" id="KW-0464">Manganese</keyword>
<dbReference type="RefSeq" id="WP_013046718.1">
    <property type="nucleotide sequence ID" value="NC_014010.1"/>
</dbReference>
<dbReference type="CDD" id="cd16010">
    <property type="entry name" value="iPGM"/>
    <property type="match status" value="1"/>
</dbReference>
<evidence type="ECO:0000256" key="4">
    <source>
        <dbReference type="ARBA" id="ARBA00008819"/>
    </source>
</evidence>
<dbReference type="HAMAP" id="MF_01038">
    <property type="entry name" value="GpmI"/>
    <property type="match status" value="1"/>
</dbReference>
<comment type="similarity">
    <text evidence="4 9">Belongs to the BPG-independent phosphoglycerate mutase family.</text>
</comment>
<dbReference type="PIRSF" id="PIRSF001492">
    <property type="entry name" value="IPGAM"/>
    <property type="match status" value="1"/>
</dbReference>
<proteinExistence type="inferred from homology"/>
<dbReference type="Gene3D" id="3.40.1450.10">
    <property type="entry name" value="BPG-independent phosphoglycerate mutase, domain B"/>
    <property type="match status" value="1"/>
</dbReference>
<evidence type="ECO:0000313" key="17">
    <source>
        <dbReference type="Proteomes" id="UP000007460"/>
    </source>
</evidence>
<dbReference type="EMBL" id="CP001751">
    <property type="protein sequence ID" value="ADE40091.1"/>
    <property type="molecule type" value="Genomic_DNA"/>
</dbReference>
<comment type="pathway">
    <text evidence="3 9">Carbohydrate degradation; glycolysis; pyruvate from D-glyceraldehyde 3-phosphate: step 3/5.</text>
</comment>
<dbReference type="GO" id="GO:0005829">
    <property type="term" value="C:cytosol"/>
    <property type="evidence" value="ECO:0007669"/>
    <property type="project" value="TreeGrafter"/>
</dbReference>
<feature type="domain" description="Metalloenzyme" evidence="14">
    <location>
        <begin position="10"/>
        <end position="498"/>
    </location>
</feature>
<comment type="cofactor">
    <cofactor evidence="9">
        <name>Mn(2+)</name>
        <dbReference type="ChEBI" id="CHEBI:29035"/>
    </cofactor>
    <text evidence="9">Binds 2 manganese ions per subunit.</text>
</comment>
<reference evidence="16 17" key="1">
    <citation type="journal article" date="2010" name="J. Bacteriol.">
        <title>Complete genome sequence of "Candidatus Puniceispirillum marinum" IMCC1322, a representative of the SAR116 clade in the Alphaproteobacteria.</title>
        <authorList>
            <person name="Oh H.M."/>
            <person name="Kwon K.K."/>
            <person name="Kang I."/>
            <person name="Kang S.G."/>
            <person name="Lee J.H."/>
            <person name="Kim S.J."/>
            <person name="Cho J.C."/>
        </authorList>
    </citation>
    <scope>NUCLEOTIDE SEQUENCE [LARGE SCALE GENOMIC DNA]</scope>
    <source>
        <strain evidence="16 17">IMCC1322</strain>
    </source>
</reference>
<dbReference type="eggNOG" id="COG0696">
    <property type="taxonomic scope" value="Bacteria"/>
</dbReference>
<comment type="subunit">
    <text evidence="9">Monomer.</text>
</comment>
<sequence length="512" mass="54698">MTENHGNNSPVVLCIMDGWGHRPEPSHNAVALAETPVFDQLMSTCPHSFVAASGIDVGLPDGQVGNSEVGHMNIGAGRVVMQTLPRISAAVADGSLAVHPKLMALADQLIATDGTAHIMGLLSDGGVHAHEDHTLCVIHALAARGVKVAVHAFTDGRDVLPKAAINTMPAFLEQLPDTVTMASVIGRYYAMDRDHRWSRTEAAFNAIIHGQSADAPASDSMAAIRQAYDRGESDEFIAATVIDDYAGMNDGDGIVMMNFRTDRARQILDAFFRPDTVNFPARPPMIASAIGMSSYSEPLDEFVDTLFPATELNDTLGTVVAAAGLRQLRLAETEKYPHVTFFFNGGKETILPQEDRQMVQSPSVPTYDMQPEMSAEGVLQTALNSLSTQAHDLLIINFANPDMVGHTGDLAAAIQAVETVDECVGKLAEAVRAQHGQMLVTADHGNCEIMWDDEANSPHTAHTTNLVPLILVNGDSDTNLVDGRLADLAPSLLAMLGITQPSAMTGNSLLRP</sequence>
<dbReference type="GO" id="GO:0006096">
    <property type="term" value="P:glycolytic process"/>
    <property type="evidence" value="ECO:0007669"/>
    <property type="project" value="UniProtKB-UniRule"/>
</dbReference>
<dbReference type="Gene3D" id="3.40.720.10">
    <property type="entry name" value="Alkaline Phosphatase, subunit A"/>
    <property type="match status" value="1"/>
</dbReference>
<dbReference type="GO" id="GO:0030145">
    <property type="term" value="F:manganese ion binding"/>
    <property type="evidence" value="ECO:0007669"/>
    <property type="project" value="UniProtKB-UniRule"/>
</dbReference>
<evidence type="ECO:0000256" key="9">
    <source>
        <dbReference type="HAMAP-Rule" id="MF_01038"/>
    </source>
</evidence>
<feature type="binding site" evidence="9 12">
    <location>
        <position position="128"/>
    </location>
    <ligand>
        <name>substrate</name>
    </ligand>
</feature>
<feature type="binding site" evidence="9 13">
    <location>
        <position position="462"/>
    </location>
    <ligand>
        <name>Mn(2+)</name>
        <dbReference type="ChEBI" id="CHEBI:29035"/>
        <label>1</label>
    </ligand>
</feature>
<feature type="binding site" evidence="9 13">
    <location>
        <position position="443"/>
    </location>
    <ligand>
        <name>Mn(2+)</name>
        <dbReference type="ChEBI" id="CHEBI:29035"/>
        <label>2</label>
    </ligand>
</feature>
<dbReference type="InterPro" id="IPR017850">
    <property type="entry name" value="Alkaline_phosphatase_core_sf"/>
</dbReference>
<feature type="binding site" evidence="9 13">
    <location>
        <position position="406"/>
    </location>
    <ligand>
        <name>Mn(2+)</name>
        <dbReference type="ChEBI" id="CHEBI:29035"/>
        <label>1</label>
    </ligand>
</feature>
<dbReference type="EC" id="5.4.2.12" evidence="9 10"/>
<evidence type="ECO:0000256" key="5">
    <source>
        <dbReference type="ARBA" id="ARBA00022723"/>
    </source>
</evidence>
<dbReference type="UniPathway" id="UPA00109">
    <property type="reaction ID" value="UER00186"/>
</dbReference>
<feature type="domain" description="BPG-independent PGAM N-terminal" evidence="15">
    <location>
        <begin position="87"/>
        <end position="296"/>
    </location>
</feature>
<protein>
    <recommendedName>
        <fullName evidence="9 10">2,3-bisphosphoglycerate-independent phosphoglycerate mutase</fullName>
        <shortName evidence="9">BPG-independent PGAM</shortName>
        <shortName evidence="9">Phosphoglyceromutase</shortName>
        <shortName evidence="9">iPGM</shortName>
        <ecNumber evidence="9 10">5.4.2.12</ecNumber>
    </recommendedName>
</protein>
<dbReference type="SUPFAM" id="SSF53649">
    <property type="entry name" value="Alkaline phosphatase-like"/>
    <property type="match status" value="1"/>
</dbReference>
<evidence type="ECO:0000256" key="10">
    <source>
        <dbReference type="NCBIfam" id="TIGR01307"/>
    </source>
</evidence>
<evidence type="ECO:0000256" key="7">
    <source>
        <dbReference type="ARBA" id="ARBA00023211"/>
    </source>
</evidence>